<sequence>MKHLDTNGAWKAGHYTVIIILFILLTILALRIITRLFTISQPNKDIQQTHRKIGLEPALTNLSSQFSGEHQPAPGKPIVLQSLWIYPLKSCQGIEVSRSRVLPVGLEFDRLYTFAQLKKVTGPLGSEGSKDDQYKWEFITQRQYPLLASLNVELWQPDPAKPKADGKGYILFRFPWKGTRISLTSVIAKLAGGWNDKPEKEVRLPVDFPTDKEIRTKGYTFESCSIWKDKVIALNMEKELPSELSLYLGTRHRLGLFRIDPGRLRQVHRCAPAKVDAGYQPVTGFQDAYPVHLINIASVQDLASKIKMDDILPCLDVQRFRANIIGKSIRYPFIQDTLGLVELTEGICLVSGAAAYDEDSWKFIAFESPTSSSVKRPRFHVSCRTVRCKQPNVNQITGVKHEIEPFKAMRTHRRIDEGAPLKGCMGMEMTPLFSQVDVPENMEHTLVVGMTLKVIERGSHRYIDS</sequence>
<proteinExistence type="predicted"/>
<keyword evidence="2" id="KW-1185">Reference proteome</keyword>
<comment type="caution">
    <text evidence="1">The sequence shown here is derived from an EMBL/GenBank/DDBJ whole genome shotgun (WGS) entry which is preliminary data.</text>
</comment>
<dbReference type="EMBL" id="JANRMS010000028">
    <property type="protein sequence ID" value="KAJ3549208.1"/>
    <property type="molecule type" value="Genomic_DNA"/>
</dbReference>
<protein>
    <submittedName>
        <fullName evidence="1">Uncharacterized protein</fullName>
    </submittedName>
</protein>
<gene>
    <name evidence="1" type="ORF">NM208_g599</name>
</gene>
<reference evidence="1" key="1">
    <citation type="submission" date="2022-08" db="EMBL/GenBank/DDBJ databases">
        <title>Genome Sequence of Fusarium decemcellulare.</title>
        <authorList>
            <person name="Buettner E."/>
        </authorList>
    </citation>
    <scope>NUCLEOTIDE SEQUENCE</scope>
    <source>
        <strain evidence="1">Babe19</strain>
    </source>
</reference>
<dbReference type="Proteomes" id="UP001148629">
    <property type="component" value="Unassembled WGS sequence"/>
</dbReference>
<evidence type="ECO:0000313" key="1">
    <source>
        <dbReference type="EMBL" id="KAJ3549208.1"/>
    </source>
</evidence>
<evidence type="ECO:0000313" key="2">
    <source>
        <dbReference type="Proteomes" id="UP001148629"/>
    </source>
</evidence>
<accession>A0ACC1SZ62</accession>
<name>A0ACC1SZ62_9HYPO</name>
<organism evidence="1 2">
    <name type="scientific">Fusarium decemcellulare</name>
    <dbReference type="NCBI Taxonomy" id="57161"/>
    <lineage>
        <taxon>Eukaryota</taxon>
        <taxon>Fungi</taxon>
        <taxon>Dikarya</taxon>
        <taxon>Ascomycota</taxon>
        <taxon>Pezizomycotina</taxon>
        <taxon>Sordariomycetes</taxon>
        <taxon>Hypocreomycetidae</taxon>
        <taxon>Hypocreales</taxon>
        <taxon>Nectriaceae</taxon>
        <taxon>Fusarium</taxon>
        <taxon>Fusarium decemcellulare species complex</taxon>
    </lineage>
</organism>